<dbReference type="AlphaFoldDB" id="A0A5N6KHZ1"/>
<keyword evidence="2" id="KW-1185">Reference proteome</keyword>
<name>A0A5N6KHZ1_MONLA</name>
<gene>
    <name evidence="1" type="ORF">EYC80_004759</name>
</gene>
<accession>A0A5N6KHZ1</accession>
<organism evidence="1 2">
    <name type="scientific">Monilinia laxa</name>
    <name type="common">Brown rot fungus</name>
    <name type="synonym">Sclerotinia laxa</name>
    <dbReference type="NCBI Taxonomy" id="61186"/>
    <lineage>
        <taxon>Eukaryota</taxon>
        <taxon>Fungi</taxon>
        <taxon>Dikarya</taxon>
        <taxon>Ascomycota</taxon>
        <taxon>Pezizomycotina</taxon>
        <taxon>Leotiomycetes</taxon>
        <taxon>Helotiales</taxon>
        <taxon>Sclerotiniaceae</taxon>
        <taxon>Monilinia</taxon>
    </lineage>
</organism>
<proteinExistence type="predicted"/>
<evidence type="ECO:0000313" key="2">
    <source>
        <dbReference type="Proteomes" id="UP000326757"/>
    </source>
</evidence>
<dbReference type="Proteomes" id="UP000326757">
    <property type="component" value="Unassembled WGS sequence"/>
</dbReference>
<dbReference type="EMBL" id="VIGI01000002">
    <property type="protein sequence ID" value="KAB8303322.1"/>
    <property type="molecule type" value="Genomic_DNA"/>
</dbReference>
<comment type="caution">
    <text evidence="1">The sequence shown here is derived from an EMBL/GenBank/DDBJ whole genome shotgun (WGS) entry which is preliminary data.</text>
</comment>
<evidence type="ECO:0000313" key="1">
    <source>
        <dbReference type="EMBL" id="KAB8303322.1"/>
    </source>
</evidence>
<reference evidence="1 2" key="1">
    <citation type="submission" date="2019-06" db="EMBL/GenBank/DDBJ databases">
        <title>Genome Sequence of the Brown Rot Fungal Pathogen Monilinia laxa.</title>
        <authorList>
            <person name="De Miccolis Angelini R.M."/>
            <person name="Landi L."/>
            <person name="Abate D."/>
            <person name="Pollastro S."/>
            <person name="Romanazzi G."/>
            <person name="Faretra F."/>
        </authorList>
    </citation>
    <scope>NUCLEOTIDE SEQUENCE [LARGE SCALE GENOMIC DNA]</scope>
    <source>
        <strain evidence="1 2">Mlax316</strain>
    </source>
</reference>
<sequence length="86" mass="10169">MVFGDTTQLKMYCRFHNFVLLCYRKKIITPFFLISFLVCCRAMVVGCHSTEEHIGAWCDDWENDVNDSIIDRRRFHELPTCVCICL</sequence>
<protein>
    <submittedName>
        <fullName evidence="1">Uncharacterized protein</fullName>
    </submittedName>
</protein>